<comment type="caution">
    <text evidence="8">The sequence shown here is derived from an EMBL/GenBank/DDBJ whole genome shotgun (WGS) entry which is preliminary data.</text>
</comment>
<dbReference type="InterPro" id="IPR050857">
    <property type="entry name" value="D-2-hydroxyacid_DH"/>
</dbReference>
<sequence>MAETVLFLDRRFGTRKPYAEAIRDAGGTVRESDAETEADRIEECRDATVVVTTTTPVTAPMLESATDLRLAFRNGAGYDTIDVAAANRLGVAVSALRGYMNDELAEHAIALLLAVARDVAYCDRQMRSEPGWGDRTYVRSVAGETVGIVGFGQVGRTFAEKAAALGLEVIAFDPYVPSDLFDRLGVERVGFDELLSRADAVSIHCQLTAETHHLFDEQALERLDDDAILINTARGPVVDEDALVAAVTEDRLAGAGLDVFETEPPEGAVLSCEGIVCSPHHGGDTVETTERAIEMGRDEISRALCGKRLRHVVNPEVIKHEEGFTVGRGTYDSP</sequence>
<keyword evidence="4" id="KW-0520">NAD</keyword>
<dbReference type="EMBL" id="REFZ01000009">
    <property type="protein sequence ID" value="RQG99443.1"/>
    <property type="molecule type" value="Genomic_DNA"/>
</dbReference>
<evidence type="ECO:0000259" key="7">
    <source>
        <dbReference type="Pfam" id="PF02826"/>
    </source>
</evidence>
<accession>A0A3N6M744</accession>
<dbReference type="InterPro" id="IPR006139">
    <property type="entry name" value="D-isomer_2_OHA_DH_cat_dom"/>
</dbReference>
<dbReference type="GO" id="GO:0016616">
    <property type="term" value="F:oxidoreductase activity, acting on the CH-OH group of donors, NAD or NADP as acceptor"/>
    <property type="evidence" value="ECO:0007669"/>
    <property type="project" value="InterPro"/>
</dbReference>
<evidence type="ECO:0000256" key="2">
    <source>
        <dbReference type="ARBA" id="ARBA00022605"/>
    </source>
</evidence>
<evidence type="ECO:0000256" key="3">
    <source>
        <dbReference type="ARBA" id="ARBA00023002"/>
    </source>
</evidence>
<evidence type="ECO:0000313" key="9">
    <source>
        <dbReference type="Proteomes" id="UP000281431"/>
    </source>
</evidence>
<dbReference type="InterPro" id="IPR036291">
    <property type="entry name" value="NAD(P)-bd_dom_sf"/>
</dbReference>
<evidence type="ECO:0000256" key="4">
    <source>
        <dbReference type="ARBA" id="ARBA00023027"/>
    </source>
</evidence>
<dbReference type="PROSITE" id="PS00065">
    <property type="entry name" value="D_2_HYDROXYACID_DH_1"/>
    <property type="match status" value="1"/>
</dbReference>
<dbReference type="Pfam" id="PF02826">
    <property type="entry name" value="2-Hacid_dh_C"/>
    <property type="match status" value="1"/>
</dbReference>
<keyword evidence="2" id="KW-0028">Amino-acid biosynthesis</keyword>
<name>A0A3N6M744_NATCH</name>
<dbReference type="SUPFAM" id="SSF51735">
    <property type="entry name" value="NAD(P)-binding Rossmann-fold domains"/>
    <property type="match status" value="1"/>
</dbReference>
<dbReference type="OrthoDB" id="34275at2157"/>
<gene>
    <name evidence="8" type="ORF">EA472_14565</name>
</gene>
<dbReference type="FunFam" id="3.40.50.720:FF:000203">
    <property type="entry name" value="D-3-phosphoglycerate dehydrogenase (SerA)"/>
    <property type="match status" value="1"/>
</dbReference>
<dbReference type="Proteomes" id="UP000281431">
    <property type="component" value="Unassembled WGS sequence"/>
</dbReference>
<dbReference type="SUPFAM" id="SSF52283">
    <property type="entry name" value="Formate/glycerate dehydrogenase catalytic domain-like"/>
    <property type="match status" value="1"/>
</dbReference>
<dbReference type="Pfam" id="PF00389">
    <property type="entry name" value="2-Hacid_dh"/>
    <property type="match status" value="1"/>
</dbReference>
<feature type="domain" description="D-isomer specific 2-hydroxyacid dehydrogenase NAD-binding" evidence="7">
    <location>
        <begin position="109"/>
        <end position="282"/>
    </location>
</feature>
<proteinExistence type="inferred from homology"/>
<evidence type="ECO:0000313" key="8">
    <source>
        <dbReference type="EMBL" id="RQG99443.1"/>
    </source>
</evidence>
<comment type="similarity">
    <text evidence="1 5">Belongs to the D-isomer specific 2-hydroxyacid dehydrogenase family.</text>
</comment>
<dbReference type="PANTHER" id="PTHR42789:SF1">
    <property type="entry name" value="D-ISOMER SPECIFIC 2-HYDROXYACID DEHYDROGENASE FAMILY PROTEIN (AFU_ORTHOLOGUE AFUA_6G10090)"/>
    <property type="match status" value="1"/>
</dbReference>
<evidence type="ECO:0000256" key="5">
    <source>
        <dbReference type="RuleBase" id="RU003719"/>
    </source>
</evidence>
<evidence type="ECO:0000259" key="6">
    <source>
        <dbReference type="Pfam" id="PF00389"/>
    </source>
</evidence>
<reference evidence="8 9" key="1">
    <citation type="submission" date="2018-10" db="EMBL/GenBank/DDBJ databases">
        <title>Natrarchaeobius chitinivorans gen. nov., sp. nov., and Natrarchaeobius haloalkaliphilus sp. nov., alkaliphilic, chitin-utilizing haloarchaea from hypersaline alkaline lakes.</title>
        <authorList>
            <person name="Sorokin D.Y."/>
            <person name="Elcheninov A.G."/>
            <person name="Kostrikina N.A."/>
            <person name="Bale N.J."/>
            <person name="Sinninghe Damste J.S."/>
            <person name="Khijniak T.V."/>
            <person name="Kublanov I.V."/>
            <person name="Toshchakov S.V."/>
        </authorList>
    </citation>
    <scope>NUCLEOTIDE SEQUENCE [LARGE SCALE GENOMIC DNA]</scope>
    <source>
        <strain evidence="8 9">AArcht7</strain>
    </source>
</reference>
<dbReference type="AlphaFoldDB" id="A0A3N6M744"/>
<protein>
    <submittedName>
        <fullName evidence="8">C-terminal binding protein</fullName>
    </submittedName>
</protein>
<dbReference type="GO" id="GO:0008652">
    <property type="term" value="P:amino acid biosynthetic process"/>
    <property type="evidence" value="ECO:0007669"/>
    <property type="project" value="UniProtKB-KW"/>
</dbReference>
<organism evidence="8 9">
    <name type="scientific">Natrarchaeobius chitinivorans</name>
    <dbReference type="NCBI Taxonomy" id="1679083"/>
    <lineage>
        <taxon>Archaea</taxon>
        <taxon>Methanobacteriati</taxon>
        <taxon>Methanobacteriota</taxon>
        <taxon>Stenosarchaea group</taxon>
        <taxon>Halobacteria</taxon>
        <taxon>Halobacteriales</taxon>
        <taxon>Natrialbaceae</taxon>
        <taxon>Natrarchaeobius</taxon>
    </lineage>
</organism>
<keyword evidence="3 5" id="KW-0560">Oxidoreductase</keyword>
<dbReference type="InterPro" id="IPR006140">
    <property type="entry name" value="D-isomer_DH_NAD-bd"/>
</dbReference>
<dbReference type="PANTHER" id="PTHR42789">
    <property type="entry name" value="D-ISOMER SPECIFIC 2-HYDROXYACID DEHYDROGENASE FAMILY PROTEIN (AFU_ORTHOLOGUE AFUA_6G10090)"/>
    <property type="match status" value="1"/>
</dbReference>
<dbReference type="Gene3D" id="3.40.50.720">
    <property type="entry name" value="NAD(P)-binding Rossmann-like Domain"/>
    <property type="match status" value="2"/>
</dbReference>
<dbReference type="GO" id="GO:0051287">
    <property type="term" value="F:NAD binding"/>
    <property type="evidence" value="ECO:0007669"/>
    <property type="project" value="InterPro"/>
</dbReference>
<keyword evidence="9" id="KW-1185">Reference proteome</keyword>
<evidence type="ECO:0000256" key="1">
    <source>
        <dbReference type="ARBA" id="ARBA00005854"/>
    </source>
</evidence>
<feature type="domain" description="D-isomer specific 2-hydroxyacid dehydrogenase catalytic" evidence="6">
    <location>
        <begin position="20"/>
        <end position="314"/>
    </location>
</feature>
<dbReference type="InterPro" id="IPR029752">
    <property type="entry name" value="D-isomer_DH_CS1"/>
</dbReference>